<evidence type="ECO:0000313" key="10">
    <source>
        <dbReference type="EMBL" id="KAH6832280.1"/>
    </source>
</evidence>
<keyword evidence="2" id="KW-0433">Leucine-rich repeat</keyword>
<dbReference type="GO" id="GO:0005524">
    <property type="term" value="F:ATP binding"/>
    <property type="evidence" value="ECO:0007669"/>
    <property type="project" value="UniProtKB-KW"/>
</dbReference>
<protein>
    <recommendedName>
        <fullName evidence="9">Disease resistance N-terminal domain-containing protein</fullName>
    </recommendedName>
</protein>
<keyword evidence="8" id="KW-0732">Signal</keyword>
<dbReference type="CDD" id="cd14798">
    <property type="entry name" value="RX-CC_like"/>
    <property type="match status" value="1"/>
</dbReference>
<organism evidence="10 11">
    <name type="scientific">Perilla frutescens var. hirtella</name>
    <name type="common">Perilla citriodora</name>
    <name type="synonym">Perilla setoyensis</name>
    <dbReference type="NCBI Taxonomy" id="608512"/>
    <lineage>
        <taxon>Eukaryota</taxon>
        <taxon>Viridiplantae</taxon>
        <taxon>Streptophyta</taxon>
        <taxon>Embryophyta</taxon>
        <taxon>Tracheophyta</taxon>
        <taxon>Spermatophyta</taxon>
        <taxon>Magnoliopsida</taxon>
        <taxon>eudicotyledons</taxon>
        <taxon>Gunneridae</taxon>
        <taxon>Pentapetalae</taxon>
        <taxon>asterids</taxon>
        <taxon>lamiids</taxon>
        <taxon>Lamiales</taxon>
        <taxon>Lamiaceae</taxon>
        <taxon>Nepetoideae</taxon>
        <taxon>Elsholtzieae</taxon>
        <taxon>Perilla</taxon>
    </lineage>
</organism>
<comment type="caution">
    <text evidence="10">The sequence shown here is derived from an EMBL/GenBank/DDBJ whole genome shotgun (WGS) entry which is preliminary data.</text>
</comment>
<evidence type="ECO:0000313" key="11">
    <source>
        <dbReference type="Proteomes" id="UP001190926"/>
    </source>
</evidence>
<reference evidence="10 11" key="1">
    <citation type="journal article" date="2021" name="Nat. Commun.">
        <title>Incipient diploidization of the medicinal plant Perilla within 10,000 years.</title>
        <authorList>
            <person name="Zhang Y."/>
            <person name="Shen Q."/>
            <person name="Leng L."/>
            <person name="Zhang D."/>
            <person name="Chen S."/>
            <person name="Shi Y."/>
            <person name="Ning Z."/>
            <person name="Chen S."/>
        </authorList>
    </citation>
    <scope>NUCLEOTIDE SEQUENCE [LARGE SCALE GENOMIC DNA]</scope>
    <source>
        <strain evidence="11">cv. PC099</strain>
    </source>
</reference>
<dbReference type="Pfam" id="PF18052">
    <property type="entry name" value="Rx_N"/>
    <property type="match status" value="1"/>
</dbReference>
<keyword evidence="3" id="KW-0677">Repeat</keyword>
<gene>
    <name evidence="10" type="ORF">C2S53_005629</name>
</gene>
<name>A0AAD4JED6_PERFH</name>
<accession>A0AAD4JED6</accession>
<evidence type="ECO:0000256" key="7">
    <source>
        <dbReference type="SAM" id="Coils"/>
    </source>
</evidence>
<evidence type="ECO:0000256" key="5">
    <source>
        <dbReference type="ARBA" id="ARBA00022821"/>
    </source>
</evidence>
<feature type="chain" id="PRO_5042096045" description="Disease resistance N-terminal domain-containing protein" evidence="8">
    <location>
        <begin position="20"/>
        <end position="162"/>
    </location>
</feature>
<keyword evidence="7" id="KW-0175">Coiled coil</keyword>
<keyword evidence="11" id="KW-1185">Reference proteome</keyword>
<sequence length="162" mass="18625">MKQQLLLALKFLTLSGVYLFTRSRTPANKLGNPEKSLAVLFILENLKRIFVDNNRLIKDSKTEVEILENDIRLFKAFLKDCARRQNRSAAVEELMAEIESLVAEAEDVIAVYSIQAAEIRDRNFFQRAVGGQMKLVAAAKKVRVMRVRVKNIYGRSRDAFYR</sequence>
<evidence type="ECO:0000256" key="6">
    <source>
        <dbReference type="ARBA" id="ARBA00022840"/>
    </source>
</evidence>
<evidence type="ECO:0000256" key="3">
    <source>
        <dbReference type="ARBA" id="ARBA00022737"/>
    </source>
</evidence>
<dbReference type="Gene3D" id="1.20.5.4130">
    <property type="match status" value="1"/>
</dbReference>
<dbReference type="GO" id="GO:0006952">
    <property type="term" value="P:defense response"/>
    <property type="evidence" value="ECO:0007669"/>
    <property type="project" value="UniProtKB-KW"/>
</dbReference>
<feature type="signal peptide" evidence="8">
    <location>
        <begin position="1"/>
        <end position="19"/>
    </location>
</feature>
<keyword evidence="6" id="KW-0067">ATP-binding</keyword>
<evidence type="ECO:0000259" key="9">
    <source>
        <dbReference type="Pfam" id="PF18052"/>
    </source>
</evidence>
<evidence type="ECO:0000256" key="2">
    <source>
        <dbReference type="ARBA" id="ARBA00022614"/>
    </source>
</evidence>
<feature type="coiled-coil region" evidence="7">
    <location>
        <begin position="84"/>
        <end position="111"/>
    </location>
</feature>
<feature type="domain" description="Disease resistance N-terminal" evidence="9">
    <location>
        <begin position="38"/>
        <end position="122"/>
    </location>
</feature>
<evidence type="ECO:0000256" key="4">
    <source>
        <dbReference type="ARBA" id="ARBA00022741"/>
    </source>
</evidence>
<evidence type="ECO:0000256" key="8">
    <source>
        <dbReference type="SAM" id="SignalP"/>
    </source>
</evidence>
<dbReference type="InterPro" id="IPR041118">
    <property type="entry name" value="Rx_N"/>
</dbReference>
<dbReference type="EMBL" id="SDAM02000072">
    <property type="protein sequence ID" value="KAH6832280.1"/>
    <property type="molecule type" value="Genomic_DNA"/>
</dbReference>
<keyword evidence="4" id="KW-0547">Nucleotide-binding</keyword>
<proteinExistence type="inferred from homology"/>
<dbReference type="AlphaFoldDB" id="A0AAD4JED6"/>
<dbReference type="InterPro" id="IPR038005">
    <property type="entry name" value="RX-like_CC"/>
</dbReference>
<keyword evidence="5" id="KW-0611">Plant defense</keyword>
<comment type="similarity">
    <text evidence="1">Belongs to the disease resistance NB-LRR family.</text>
</comment>
<evidence type="ECO:0000256" key="1">
    <source>
        <dbReference type="ARBA" id="ARBA00008894"/>
    </source>
</evidence>
<dbReference type="Proteomes" id="UP001190926">
    <property type="component" value="Unassembled WGS sequence"/>
</dbReference>